<dbReference type="Proteomes" id="UP000027120">
    <property type="component" value="Unassembled WGS sequence"/>
</dbReference>
<keyword evidence="3" id="KW-0238">DNA-binding</keyword>
<evidence type="ECO:0000256" key="4">
    <source>
        <dbReference type="ARBA" id="ARBA00023163"/>
    </source>
</evidence>
<dbReference type="SMART" id="SM00380">
    <property type="entry name" value="AP2"/>
    <property type="match status" value="1"/>
</dbReference>
<dbReference type="SMR" id="A0A067H846"/>
<reference evidence="10 11" key="1">
    <citation type="submission" date="2014-04" db="EMBL/GenBank/DDBJ databases">
        <authorList>
            <consortium name="International Citrus Genome Consortium"/>
            <person name="Gmitter F."/>
            <person name="Chen C."/>
            <person name="Farmerie W."/>
            <person name="Harkins T."/>
            <person name="Desany B."/>
            <person name="Mohiuddin M."/>
            <person name="Kodira C."/>
            <person name="Borodovsky M."/>
            <person name="Lomsadze A."/>
            <person name="Burns P."/>
            <person name="Jenkins J."/>
            <person name="Prochnik S."/>
            <person name="Shu S."/>
            <person name="Chapman J."/>
            <person name="Pitluck S."/>
            <person name="Schmutz J."/>
            <person name="Rokhsar D."/>
        </authorList>
    </citation>
    <scope>NUCLEOTIDE SEQUENCE</scope>
</reference>
<dbReference type="GO" id="GO:0003677">
    <property type="term" value="F:DNA binding"/>
    <property type="evidence" value="ECO:0007669"/>
    <property type="project" value="UniProtKB-KW"/>
</dbReference>
<organism evidence="10 11">
    <name type="scientific">Citrus sinensis</name>
    <name type="common">Sweet orange</name>
    <name type="synonym">Citrus aurantium var. sinensis</name>
    <dbReference type="NCBI Taxonomy" id="2711"/>
    <lineage>
        <taxon>Eukaryota</taxon>
        <taxon>Viridiplantae</taxon>
        <taxon>Streptophyta</taxon>
        <taxon>Embryophyta</taxon>
        <taxon>Tracheophyta</taxon>
        <taxon>Spermatophyta</taxon>
        <taxon>Magnoliopsida</taxon>
        <taxon>eudicotyledons</taxon>
        <taxon>Gunneridae</taxon>
        <taxon>Pentapetalae</taxon>
        <taxon>rosids</taxon>
        <taxon>malvids</taxon>
        <taxon>Sapindales</taxon>
        <taxon>Rutaceae</taxon>
        <taxon>Aurantioideae</taxon>
        <taxon>Citrus</taxon>
    </lineage>
</organism>
<dbReference type="PRINTS" id="PR00367">
    <property type="entry name" value="ETHRSPELEMNT"/>
</dbReference>
<dbReference type="AlphaFoldDB" id="A0A067H846"/>
<keyword evidence="11" id="KW-1185">Reference proteome</keyword>
<keyword evidence="2" id="KW-0805">Transcription regulation</keyword>
<evidence type="ECO:0000256" key="7">
    <source>
        <dbReference type="SAM" id="Coils"/>
    </source>
</evidence>
<comment type="similarity">
    <text evidence="6">Belongs to the AP2/ERF transcription factor family. ERF subfamily.</text>
</comment>
<feature type="region of interest" description="Disordered" evidence="8">
    <location>
        <begin position="203"/>
        <end position="226"/>
    </location>
</feature>
<dbReference type="GO" id="GO:0009873">
    <property type="term" value="P:ethylene-activated signaling pathway"/>
    <property type="evidence" value="ECO:0007669"/>
    <property type="project" value="InterPro"/>
</dbReference>
<dbReference type="Gene3D" id="3.30.730.10">
    <property type="entry name" value="AP2/ERF domain"/>
    <property type="match status" value="1"/>
</dbReference>
<evidence type="ECO:0000313" key="11">
    <source>
        <dbReference type="Proteomes" id="UP000027120"/>
    </source>
</evidence>
<dbReference type="InterPro" id="IPR016177">
    <property type="entry name" value="DNA-bd_dom_sf"/>
</dbReference>
<evidence type="ECO:0000256" key="1">
    <source>
        <dbReference type="ARBA" id="ARBA00004123"/>
    </source>
</evidence>
<dbReference type="GO" id="GO:0005634">
    <property type="term" value="C:nucleus"/>
    <property type="evidence" value="ECO:0007669"/>
    <property type="project" value="UniProtKB-SubCell"/>
</dbReference>
<evidence type="ECO:0000259" key="9">
    <source>
        <dbReference type="PROSITE" id="PS51032"/>
    </source>
</evidence>
<evidence type="ECO:0000256" key="5">
    <source>
        <dbReference type="ARBA" id="ARBA00023242"/>
    </source>
</evidence>
<evidence type="ECO:0000256" key="2">
    <source>
        <dbReference type="ARBA" id="ARBA00023015"/>
    </source>
</evidence>
<comment type="subcellular location">
    <subcellularLocation>
        <location evidence="1">Nucleus</location>
    </subcellularLocation>
</comment>
<proteinExistence type="inferred from homology"/>
<dbReference type="FunFam" id="3.30.730.10:FF:000001">
    <property type="entry name" value="Ethylene-responsive transcription factor 2"/>
    <property type="match status" value="1"/>
</dbReference>
<feature type="region of interest" description="Disordered" evidence="8">
    <location>
        <begin position="156"/>
        <end position="178"/>
    </location>
</feature>
<sequence>MCGGSILGDFFPRHGGSRVTASDLWPNSPFAATKQLPHNFESTPFSDEHQSLAKIKRPQPPSYLNSCSASGDEKKPKRQRKNLYRGIRQRPWGKWAAEIRDPRKGVRVWLGTFNTAEEAARAYDKEARKIRGKKAKVNFPNEEDVFTVTPAAAAHAYHHHQHNHNPTPSPLPSLSQEDLFSRNNSSISSVGFDLYGYDLNPQIVTSGGDENSGTGSGSVSEGGYDSTELMLNCNQNVNDGSFAQMKVKAEEQEEEEKRKAEEEENEVRKLSEELMAYENFMKFYQLPYLDGQSPVSNNNNNNININIVHEGVVGNLWSFDDVTVAPAPANSKAL</sequence>
<evidence type="ECO:0000313" key="10">
    <source>
        <dbReference type="EMBL" id="KDO87135.1"/>
    </source>
</evidence>
<dbReference type="Pfam" id="PF00847">
    <property type="entry name" value="AP2"/>
    <property type="match status" value="1"/>
</dbReference>
<dbReference type="GO" id="GO:0003700">
    <property type="term" value="F:DNA-binding transcription factor activity"/>
    <property type="evidence" value="ECO:0007669"/>
    <property type="project" value="InterPro"/>
</dbReference>
<feature type="domain" description="AP2/ERF" evidence="9">
    <location>
        <begin position="83"/>
        <end position="140"/>
    </location>
</feature>
<keyword evidence="5" id="KW-0539">Nucleus</keyword>
<protein>
    <recommendedName>
        <fullName evidence="9">AP2/ERF domain-containing protein</fullName>
    </recommendedName>
</protein>
<feature type="region of interest" description="Disordered" evidence="8">
    <location>
        <begin position="35"/>
        <end position="85"/>
    </location>
</feature>
<dbReference type="InterPro" id="IPR036955">
    <property type="entry name" value="AP2/ERF_dom_sf"/>
</dbReference>
<dbReference type="PANTHER" id="PTHR31190">
    <property type="entry name" value="DNA-BINDING DOMAIN"/>
    <property type="match status" value="1"/>
</dbReference>
<feature type="coiled-coil region" evidence="7">
    <location>
        <begin position="242"/>
        <end position="280"/>
    </location>
</feature>
<dbReference type="EMBL" id="KK784873">
    <property type="protein sequence ID" value="KDO87135.1"/>
    <property type="molecule type" value="Genomic_DNA"/>
</dbReference>
<accession>A0A067H846</accession>
<dbReference type="InterPro" id="IPR001471">
    <property type="entry name" value="AP2/ERF_dom"/>
</dbReference>
<evidence type="ECO:0000256" key="3">
    <source>
        <dbReference type="ARBA" id="ARBA00023125"/>
    </source>
</evidence>
<keyword evidence="4" id="KW-0804">Transcription</keyword>
<dbReference type="SUPFAM" id="SSF54171">
    <property type="entry name" value="DNA-binding domain"/>
    <property type="match status" value="1"/>
</dbReference>
<dbReference type="PANTHER" id="PTHR31190:SF494">
    <property type="entry name" value="OS09G0434500 PROTEIN"/>
    <property type="match status" value="1"/>
</dbReference>
<dbReference type="CDD" id="cd00018">
    <property type="entry name" value="AP2"/>
    <property type="match status" value="1"/>
</dbReference>
<dbReference type="PROSITE" id="PS51032">
    <property type="entry name" value="AP2_ERF"/>
    <property type="match status" value="1"/>
</dbReference>
<dbReference type="InterPro" id="IPR044808">
    <property type="entry name" value="ERF_plant"/>
</dbReference>
<name>A0A067H846_CITSI</name>
<evidence type="ECO:0000256" key="6">
    <source>
        <dbReference type="ARBA" id="ARBA00024343"/>
    </source>
</evidence>
<evidence type="ECO:0000256" key="8">
    <source>
        <dbReference type="SAM" id="MobiDB-lite"/>
    </source>
</evidence>
<dbReference type="STRING" id="2711.A0A067H846"/>
<gene>
    <name evidence="10" type="ORF">CISIN_1g019887mg</name>
</gene>
<keyword evidence="7" id="KW-0175">Coiled coil</keyword>